<gene>
    <name evidence="5" type="ORF">OG469_30140</name>
</gene>
<evidence type="ECO:0000313" key="6">
    <source>
        <dbReference type="Proteomes" id="UP001432014"/>
    </source>
</evidence>
<protein>
    <submittedName>
        <fullName evidence="5">Transketolase</fullName>
    </submittedName>
</protein>
<evidence type="ECO:0000313" key="5">
    <source>
        <dbReference type="EMBL" id="WUS59392.1"/>
    </source>
</evidence>
<keyword evidence="6" id="KW-1185">Reference proteome</keyword>
<feature type="domain" description="Transketolase N-terminal" evidence="4">
    <location>
        <begin position="38"/>
        <end position="230"/>
    </location>
</feature>
<evidence type="ECO:0000256" key="2">
    <source>
        <dbReference type="ARBA" id="ARBA00007131"/>
    </source>
</evidence>
<organism evidence="5 6">
    <name type="scientific">Kitasatospora herbaricolor</name>
    <dbReference type="NCBI Taxonomy" id="68217"/>
    <lineage>
        <taxon>Bacteria</taxon>
        <taxon>Bacillati</taxon>
        <taxon>Actinomycetota</taxon>
        <taxon>Actinomycetes</taxon>
        <taxon>Kitasatosporales</taxon>
        <taxon>Streptomycetaceae</taxon>
        <taxon>Kitasatospora</taxon>
    </lineage>
</organism>
<dbReference type="InterPro" id="IPR029061">
    <property type="entry name" value="THDP-binding"/>
</dbReference>
<dbReference type="PANTHER" id="PTHR47514:SF1">
    <property type="entry name" value="TRANSKETOLASE N-TERMINAL SECTION-RELATED"/>
    <property type="match status" value="1"/>
</dbReference>
<evidence type="ECO:0000256" key="1">
    <source>
        <dbReference type="ARBA" id="ARBA00001964"/>
    </source>
</evidence>
<name>A0ABZ1WER8_9ACTN</name>
<dbReference type="EMBL" id="CP108482">
    <property type="protein sequence ID" value="WUS59392.1"/>
    <property type="molecule type" value="Genomic_DNA"/>
</dbReference>
<evidence type="ECO:0000256" key="3">
    <source>
        <dbReference type="ARBA" id="ARBA00023052"/>
    </source>
</evidence>
<dbReference type="Proteomes" id="UP001432014">
    <property type="component" value="Chromosome"/>
</dbReference>
<dbReference type="InterPro" id="IPR005474">
    <property type="entry name" value="Transketolase_N"/>
</dbReference>
<accession>A0ABZ1WER8</accession>
<dbReference type="RefSeq" id="WP_329494506.1">
    <property type="nucleotide sequence ID" value="NZ_CP108460.1"/>
</dbReference>
<keyword evidence="3" id="KW-0786">Thiamine pyrophosphate</keyword>
<comment type="cofactor">
    <cofactor evidence="1">
        <name>thiamine diphosphate</name>
        <dbReference type="ChEBI" id="CHEBI:58937"/>
    </cofactor>
</comment>
<dbReference type="PANTHER" id="PTHR47514">
    <property type="entry name" value="TRANSKETOLASE N-TERMINAL SECTION-RELATED"/>
    <property type="match status" value="1"/>
</dbReference>
<proteinExistence type="inferred from homology"/>
<reference evidence="5 6" key="1">
    <citation type="submission" date="2022-10" db="EMBL/GenBank/DDBJ databases">
        <title>The complete genomes of actinobacterial strains from the NBC collection.</title>
        <authorList>
            <person name="Joergensen T.S."/>
            <person name="Alvarez Arevalo M."/>
            <person name="Sterndorff E.B."/>
            <person name="Faurdal D."/>
            <person name="Vuksanovic O."/>
            <person name="Mourched A.-S."/>
            <person name="Charusanti P."/>
            <person name="Shaw S."/>
            <person name="Blin K."/>
            <person name="Weber T."/>
        </authorList>
    </citation>
    <scope>NUCLEOTIDE SEQUENCE [LARGE SCALE GENOMIC DNA]</scope>
    <source>
        <strain evidence="5 6">NBC_01247</strain>
    </source>
</reference>
<dbReference type="Pfam" id="PF00456">
    <property type="entry name" value="Transketolase_N"/>
    <property type="match status" value="1"/>
</dbReference>
<comment type="similarity">
    <text evidence="2">Belongs to the transketolase family.</text>
</comment>
<evidence type="ECO:0000259" key="4">
    <source>
        <dbReference type="Pfam" id="PF00456"/>
    </source>
</evidence>
<sequence length="244" mass="25880">MTATKTISPQHHRPHLHQGYGFEDLPALMALMTGAEKHSPAATSTLDVLWVLYDRMLDVRPATFGRQDRDRFLLSKGHGPMAYYAVLAAKGFLSPAVLSSFGAYDSPLGHHPDRLLVPGAEIGSGSLGHGLPLAVGTALGLRAQGLTDPAVWVLLGDAEFDEGSNHEAVAFAGASGLDRLHVVVIDNSSATYGWRGGIAARFEAEGWSTATVDGRDHEALHAAFTAAHPGRPHAVVARVEPKES</sequence>
<dbReference type="Gene3D" id="3.40.50.970">
    <property type="match status" value="1"/>
</dbReference>
<dbReference type="SUPFAM" id="SSF52518">
    <property type="entry name" value="Thiamin diphosphate-binding fold (THDP-binding)"/>
    <property type="match status" value="1"/>
</dbReference>